<reference evidence="1 2" key="1">
    <citation type="journal article" date="2018" name="G3 (Bethesda)">
        <title>Phylogenetic and Phylogenomic Definition of Rhizopus Species.</title>
        <authorList>
            <person name="Gryganskyi A.P."/>
            <person name="Golan J."/>
            <person name="Dolatabadi S."/>
            <person name="Mondo S."/>
            <person name="Robb S."/>
            <person name="Idnurm A."/>
            <person name="Muszewska A."/>
            <person name="Steczkiewicz K."/>
            <person name="Masonjones S."/>
            <person name="Liao H.L."/>
            <person name="Gajdeczka M.T."/>
            <person name="Anike F."/>
            <person name="Vuek A."/>
            <person name="Anishchenko I.M."/>
            <person name="Voigt K."/>
            <person name="de Hoog G.S."/>
            <person name="Smith M.E."/>
            <person name="Heitman J."/>
            <person name="Vilgalys R."/>
            <person name="Stajich J.E."/>
        </authorList>
    </citation>
    <scope>NUCLEOTIDE SEQUENCE [LARGE SCALE GENOMIC DNA]</scope>
    <source>
        <strain evidence="1 2">LSU 92-RS-03</strain>
    </source>
</reference>
<dbReference type="AlphaFoldDB" id="A0A367J9S5"/>
<protein>
    <submittedName>
        <fullName evidence="1">Uncharacterized protein</fullName>
    </submittedName>
</protein>
<gene>
    <name evidence="1" type="ORF">CU098_007272</name>
</gene>
<dbReference type="Proteomes" id="UP000253551">
    <property type="component" value="Unassembled WGS sequence"/>
</dbReference>
<feature type="non-terminal residue" evidence="1">
    <location>
        <position position="1"/>
    </location>
</feature>
<accession>A0A367J9S5</accession>
<sequence>DNEGDGPVILKPKSYSLQMEHFISTGIIKNLILQSSEKETEATIKSPINFKLGLYILDLFCKFPLEKETDWKDYLKSLPTESYMSINCCEVSMRFKSLLEDTPEWIGLEEKEKILKYTENLAVYINEFGLRYDWNPECEPRRLLDTLVDNSNYQTILLWLDYLHIFEKSKAVTSLTKKLNTYMHSNGVDKEQWNELFKVFMLSKQMASEIFKINDPLCKESMEVLHKHPYSCDIVKQGFRQALHPKHGFGLAPLFPKLLVHFLGLLFESFPAQEIIIQCMYRDVGVKYLIKRLAPSEMKKLFTVLYTVELIKEQSKKDHFYNDANDRYYTAGLLKVLKNFNSWETICHVDNPSSLNRLSKYLNDHENIVELNIIPPITEAEQPTKEEVNQPTKKYAHDIKNVYYPLLDEDGISKRSLSLLTIILLCSIKLDNVFLQVMISSLIHHIAEGLIDNENQNRFEKMFASQTKARISQWKKVGKPKKTVMLRPILAKDEKLLMADAIKKLYNEDQILEIFDLANTKSLPRMSRSLYLF</sequence>
<evidence type="ECO:0000313" key="2">
    <source>
        <dbReference type="Proteomes" id="UP000253551"/>
    </source>
</evidence>
<dbReference type="EMBL" id="PJQM01003885">
    <property type="protein sequence ID" value="RCH86660.1"/>
    <property type="molecule type" value="Genomic_DNA"/>
</dbReference>
<proteinExistence type="predicted"/>
<keyword evidence="2" id="KW-1185">Reference proteome</keyword>
<evidence type="ECO:0000313" key="1">
    <source>
        <dbReference type="EMBL" id="RCH86660.1"/>
    </source>
</evidence>
<organism evidence="1 2">
    <name type="scientific">Rhizopus stolonifer</name>
    <name type="common">Rhizopus nigricans</name>
    <dbReference type="NCBI Taxonomy" id="4846"/>
    <lineage>
        <taxon>Eukaryota</taxon>
        <taxon>Fungi</taxon>
        <taxon>Fungi incertae sedis</taxon>
        <taxon>Mucoromycota</taxon>
        <taxon>Mucoromycotina</taxon>
        <taxon>Mucoromycetes</taxon>
        <taxon>Mucorales</taxon>
        <taxon>Mucorineae</taxon>
        <taxon>Rhizopodaceae</taxon>
        <taxon>Rhizopus</taxon>
    </lineage>
</organism>
<comment type="caution">
    <text evidence="1">The sequence shown here is derived from an EMBL/GenBank/DDBJ whole genome shotgun (WGS) entry which is preliminary data.</text>
</comment>
<name>A0A367J9S5_RHIST</name>
<dbReference type="OrthoDB" id="2290055at2759"/>